<dbReference type="PANTHER" id="PTHR43441">
    <property type="entry name" value="RIBOSOMAL-PROTEIN-SERINE ACETYLTRANSFERASE"/>
    <property type="match status" value="1"/>
</dbReference>
<dbReference type="GO" id="GO:1990189">
    <property type="term" value="F:protein N-terminal-serine acetyltransferase activity"/>
    <property type="evidence" value="ECO:0007669"/>
    <property type="project" value="TreeGrafter"/>
</dbReference>
<dbReference type="PROSITE" id="PS51186">
    <property type="entry name" value="GNAT"/>
    <property type="match status" value="1"/>
</dbReference>
<protein>
    <submittedName>
        <fullName evidence="3">GNAT family N-acetyltransferase</fullName>
    </submittedName>
</protein>
<dbReference type="FunFam" id="3.40.630.30:FF:000047">
    <property type="entry name" value="Acetyltransferase, GNAT family"/>
    <property type="match status" value="1"/>
</dbReference>
<dbReference type="RefSeq" id="WP_212704775.1">
    <property type="nucleotide sequence ID" value="NZ_CP073581.1"/>
</dbReference>
<dbReference type="Gene3D" id="3.40.630.30">
    <property type="match status" value="1"/>
</dbReference>
<dbReference type="AlphaFoldDB" id="A0A975PM99"/>
<sequence>MTDRLPSGAPIGAPVPDWTPPPLPGVAPLQGRFARLERLDAQAHAALLYRAFAEQDALWDYMPSGPFSSSAQFHRWVRDIAAGNDPAFYAIKNLQSDAFEGMASFLRITPEAGSIEVGHICFGGALQRTPAATEAMYLMMGWAFETGYRRFEWKCNALNLPSRRAAQRLGLSFEGVFRQATVVKGRNRDTAWFAAIDSEWPALKEAFGTWLAPANFDDDGAQRERLGDMTRLVRAGSDPALR</sequence>
<accession>A0A975PM99</accession>
<dbReference type="Proteomes" id="UP000683291">
    <property type="component" value="Chromosome 1"/>
</dbReference>
<dbReference type="Pfam" id="PF13302">
    <property type="entry name" value="Acetyltransf_3"/>
    <property type="match status" value="1"/>
</dbReference>
<organism evidence="3 4">
    <name type="scientific">Sulfitobacter albidus</name>
    <dbReference type="NCBI Taxonomy" id="2829501"/>
    <lineage>
        <taxon>Bacteria</taxon>
        <taxon>Pseudomonadati</taxon>
        <taxon>Pseudomonadota</taxon>
        <taxon>Alphaproteobacteria</taxon>
        <taxon>Rhodobacterales</taxon>
        <taxon>Roseobacteraceae</taxon>
        <taxon>Sulfitobacter</taxon>
    </lineage>
</organism>
<feature type="domain" description="N-acetyltransferase" evidence="2">
    <location>
        <begin position="31"/>
        <end position="189"/>
    </location>
</feature>
<dbReference type="SUPFAM" id="SSF55729">
    <property type="entry name" value="Acyl-CoA N-acyltransferases (Nat)"/>
    <property type="match status" value="1"/>
</dbReference>
<gene>
    <name evidence="3" type="ORF">KDD17_00415</name>
</gene>
<keyword evidence="4" id="KW-1185">Reference proteome</keyword>
<dbReference type="GO" id="GO:0005737">
    <property type="term" value="C:cytoplasm"/>
    <property type="evidence" value="ECO:0007669"/>
    <property type="project" value="TreeGrafter"/>
</dbReference>
<dbReference type="InterPro" id="IPR016181">
    <property type="entry name" value="Acyl_CoA_acyltransferase"/>
</dbReference>
<evidence type="ECO:0000313" key="3">
    <source>
        <dbReference type="EMBL" id="QUJ76578.1"/>
    </source>
</evidence>
<evidence type="ECO:0000313" key="4">
    <source>
        <dbReference type="Proteomes" id="UP000683291"/>
    </source>
</evidence>
<dbReference type="PANTHER" id="PTHR43441:SF2">
    <property type="entry name" value="FAMILY ACETYLTRANSFERASE, PUTATIVE (AFU_ORTHOLOGUE AFUA_7G00850)-RELATED"/>
    <property type="match status" value="1"/>
</dbReference>
<dbReference type="EMBL" id="CP073581">
    <property type="protein sequence ID" value="QUJ76578.1"/>
    <property type="molecule type" value="Genomic_DNA"/>
</dbReference>
<proteinExistence type="predicted"/>
<evidence type="ECO:0000259" key="2">
    <source>
        <dbReference type="PROSITE" id="PS51186"/>
    </source>
</evidence>
<dbReference type="InterPro" id="IPR000182">
    <property type="entry name" value="GNAT_dom"/>
</dbReference>
<dbReference type="KEGG" id="sual:KDD17_00415"/>
<evidence type="ECO:0000256" key="1">
    <source>
        <dbReference type="SAM" id="MobiDB-lite"/>
    </source>
</evidence>
<dbReference type="InterPro" id="IPR051908">
    <property type="entry name" value="Ribosomal_N-acetyltransferase"/>
</dbReference>
<feature type="region of interest" description="Disordered" evidence="1">
    <location>
        <begin position="1"/>
        <end position="22"/>
    </location>
</feature>
<dbReference type="GO" id="GO:0008999">
    <property type="term" value="F:protein-N-terminal-alanine acetyltransferase activity"/>
    <property type="evidence" value="ECO:0007669"/>
    <property type="project" value="TreeGrafter"/>
</dbReference>
<name>A0A975PM99_9RHOB</name>
<reference evidence="3" key="1">
    <citation type="submission" date="2021-04" db="EMBL/GenBank/DDBJ databases">
        <title>Complete genome sequence for Sulfitobacter sp. strain JK7-1.</title>
        <authorList>
            <person name="Park S.-J."/>
        </authorList>
    </citation>
    <scope>NUCLEOTIDE SEQUENCE</scope>
    <source>
        <strain evidence="3">JK7-1</strain>
    </source>
</reference>